<feature type="binding site" evidence="18">
    <location>
        <position position="152"/>
    </location>
    <ligand>
        <name>NAD(+)</name>
        <dbReference type="ChEBI" id="CHEBI:57540"/>
    </ligand>
</feature>
<evidence type="ECO:0000256" key="4">
    <source>
        <dbReference type="ARBA" id="ARBA00004496"/>
    </source>
</evidence>
<dbReference type="EC" id="4.2.3.4" evidence="7 18"/>
<evidence type="ECO:0000256" key="12">
    <source>
        <dbReference type="ARBA" id="ARBA00022741"/>
    </source>
</evidence>
<evidence type="ECO:0000256" key="16">
    <source>
        <dbReference type="ARBA" id="ARBA00023239"/>
    </source>
</evidence>
<keyword evidence="15 18" id="KW-0057">Aromatic amino acid biosynthesis</keyword>
<dbReference type="GO" id="GO:0005737">
    <property type="term" value="C:cytoplasm"/>
    <property type="evidence" value="ECO:0007669"/>
    <property type="project" value="UniProtKB-SubCell"/>
</dbReference>
<comment type="pathway">
    <text evidence="5 18">Metabolic intermediate biosynthesis; chorismate biosynthesis; chorismate from D-erythrose 4-phosphate and phosphoenolpyruvate: step 2/7.</text>
</comment>
<dbReference type="PIRSF" id="PIRSF001455">
    <property type="entry name" value="DHQ_synth"/>
    <property type="match status" value="1"/>
</dbReference>
<dbReference type="CDD" id="cd08195">
    <property type="entry name" value="DHQS"/>
    <property type="match status" value="1"/>
</dbReference>
<evidence type="ECO:0000256" key="18">
    <source>
        <dbReference type="HAMAP-Rule" id="MF_00110"/>
    </source>
</evidence>
<dbReference type="RefSeq" id="WP_126842087.1">
    <property type="nucleotide sequence ID" value="NZ_PIQH01000007.1"/>
</dbReference>
<dbReference type="GO" id="GO:0000166">
    <property type="term" value="F:nucleotide binding"/>
    <property type="evidence" value="ECO:0007669"/>
    <property type="project" value="UniProtKB-KW"/>
</dbReference>
<dbReference type="InterPro" id="IPR016037">
    <property type="entry name" value="DHQ_synth_AroB"/>
</dbReference>
<evidence type="ECO:0000256" key="3">
    <source>
        <dbReference type="ARBA" id="ARBA00003485"/>
    </source>
</evidence>
<dbReference type="Proteomes" id="UP000287996">
    <property type="component" value="Unassembled WGS sequence"/>
</dbReference>
<evidence type="ECO:0000256" key="2">
    <source>
        <dbReference type="ARBA" id="ARBA00001911"/>
    </source>
</evidence>
<evidence type="ECO:0000256" key="10">
    <source>
        <dbReference type="ARBA" id="ARBA00022605"/>
    </source>
</evidence>
<proteinExistence type="inferred from homology"/>
<comment type="similarity">
    <text evidence="6 18">Belongs to the sugar phosphate cyclases superfamily. Dehydroquinate synthase family.</text>
</comment>
<evidence type="ECO:0000256" key="14">
    <source>
        <dbReference type="ARBA" id="ARBA00023027"/>
    </source>
</evidence>
<keyword evidence="9 18" id="KW-0963">Cytoplasm</keyword>
<organism evidence="21 22">
    <name type="scientific">Idiomarina tyrosinivorans</name>
    <dbReference type="NCBI Taxonomy" id="1445662"/>
    <lineage>
        <taxon>Bacteria</taxon>
        <taxon>Pseudomonadati</taxon>
        <taxon>Pseudomonadota</taxon>
        <taxon>Gammaproteobacteria</taxon>
        <taxon>Alteromonadales</taxon>
        <taxon>Idiomarinaceae</taxon>
        <taxon>Idiomarina</taxon>
    </lineage>
</organism>
<dbReference type="InterPro" id="IPR030963">
    <property type="entry name" value="DHQ_synth_fam"/>
</dbReference>
<feature type="domain" description="3-dehydroquinate synthase C-terminal" evidence="20">
    <location>
        <begin position="182"/>
        <end position="325"/>
    </location>
</feature>
<comment type="function">
    <text evidence="3 18">Catalyzes the conversion of 3-deoxy-D-arabino-heptulosonate 7-phosphate (DAHP) to dehydroquinate (DHQ).</text>
</comment>
<gene>
    <name evidence="18" type="primary">aroB</name>
    <name evidence="21" type="ORF">CWI84_08095</name>
</gene>
<dbReference type="GO" id="GO:0046872">
    <property type="term" value="F:metal ion binding"/>
    <property type="evidence" value="ECO:0007669"/>
    <property type="project" value="UniProtKB-KW"/>
</dbReference>
<keyword evidence="12 18" id="KW-0547">Nucleotide-binding</keyword>
<comment type="cofactor">
    <cofactor evidence="2 18">
        <name>NAD(+)</name>
        <dbReference type="ChEBI" id="CHEBI:57540"/>
    </cofactor>
</comment>
<evidence type="ECO:0000256" key="1">
    <source>
        <dbReference type="ARBA" id="ARBA00001393"/>
    </source>
</evidence>
<dbReference type="UniPathway" id="UPA00053">
    <property type="reaction ID" value="UER00085"/>
</dbReference>
<evidence type="ECO:0000256" key="8">
    <source>
        <dbReference type="ARBA" id="ARBA00017684"/>
    </source>
</evidence>
<dbReference type="FunFam" id="3.40.50.1970:FF:000001">
    <property type="entry name" value="3-dehydroquinate synthase"/>
    <property type="match status" value="1"/>
</dbReference>
<keyword evidence="13 18" id="KW-0862">Zinc</keyword>
<evidence type="ECO:0000256" key="7">
    <source>
        <dbReference type="ARBA" id="ARBA00013031"/>
    </source>
</evidence>
<evidence type="ECO:0000259" key="19">
    <source>
        <dbReference type="Pfam" id="PF01761"/>
    </source>
</evidence>
<accession>A0A432ZPZ1</accession>
<comment type="cofactor">
    <cofactor evidence="18">
        <name>Co(2+)</name>
        <dbReference type="ChEBI" id="CHEBI:48828"/>
    </cofactor>
    <cofactor evidence="18">
        <name>Zn(2+)</name>
        <dbReference type="ChEBI" id="CHEBI:29105"/>
    </cofactor>
    <text evidence="18">Binds 1 divalent metal cation per subunit. Can use either Co(2+) or Zn(2+).</text>
</comment>
<dbReference type="SUPFAM" id="SSF56796">
    <property type="entry name" value="Dehydroquinate synthase-like"/>
    <property type="match status" value="1"/>
</dbReference>
<dbReference type="Gene3D" id="1.20.1090.10">
    <property type="entry name" value="Dehydroquinate synthase-like - alpha domain"/>
    <property type="match status" value="1"/>
</dbReference>
<dbReference type="GO" id="GO:0008652">
    <property type="term" value="P:amino acid biosynthetic process"/>
    <property type="evidence" value="ECO:0007669"/>
    <property type="project" value="UniProtKB-KW"/>
</dbReference>
<comment type="catalytic activity">
    <reaction evidence="1 18">
        <text>7-phospho-2-dehydro-3-deoxy-D-arabino-heptonate = 3-dehydroquinate + phosphate</text>
        <dbReference type="Rhea" id="RHEA:21968"/>
        <dbReference type="ChEBI" id="CHEBI:32364"/>
        <dbReference type="ChEBI" id="CHEBI:43474"/>
        <dbReference type="ChEBI" id="CHEBI:58394"/>
        <dbReference type="EC" id="4.2.3.4"/>
    </reaction>
</comment>
<dbReference type="PANTHER" id="PTHR43622">
    <property type="entry name" value="3-DEHYDROQUINATE SYNTHASE"/>
    <property type="match status" value="1"/>
</dbReference>
<feature type="binding site" evidence="18">
    <location>
        <position position="185"/>
    </location>
    <ligand>
        <name>Zn(2+)</name>
        <dbReference type="ChEBI" id="CHEBI:29105"/>
    </ligand>
</feature>
<feature type="binding site" evidence="18">
    <location>
        <begin position="130"/>
        <end position="131"/>
    </location>
    <ligand>
        <name>NAD(+)</name>
        <dbReference type="ChEBI" id="CHEBI:57540"/>
    </ligand>
</feature>
<dbReference type="OrthoDB" id="9806583at2"/>
<feature type="binding site" evidence="18">
    <location>
        <begin position="72"/>
        <end position="77"/>
    </location>
    <ligand>
        <name>NAD(+)</name>
        <dbReference type="ChEBI" id="CHEBI:57540"/>
    </ligand>
</feature>
<feature type="binding site" evidence="18">
    <location>
        <position position="248"/>
    </location>
    <ligand>
        <name>Zn(2+)</name>
        <dbReference type="ChEBI" id="CHEBI:29105"/>
    </ligand>
</feature>
<feature type="domain" description="3-dehydroquinate synthase N-terminal" evidence="19">
    <location>
        <begin position="68"/>
        <end position="180"/>
    </location>
</feature>
<comment type="subcellular location">
    <subcellularLocation>
        <location evidence="4 18">Cytoplasm</location>
    </subcellularLocation>
</comment>
<dbReference type="InterPro" id="IPR050071">
    <property type="entry name" value="Dehydroquinate_synthase"/>
</dbReference>
<feature type="binding site" evidence="18">
    <location>
        <begin position="170"/>
        <end position="173"/>
    </location>
    <ligand>
        <name>NAD(+)</name>
        <dbReference type="ChEBI" id="CHEBI:57540"/>
    </ligand>
</feature>
<protein>
    <recommendedName>
        <fullName evidence="8 18">3-dehydroquinate synthase</fullName>
        <shortName evidence="18">DHQS</shortName>
        <ecNumber evidence="7 18">4.2.3.4</ecNumber>
    </recommendedName>
</protein>
<dbReference type="AlphaFoldDB" id="A0A432ZPZ1"/>
<keyword evidence="10 18" id="KW-0028">Amino-acid biosynthesis</keyword>
<evidence type="ECO:0000259" key="20">
    <source>
        <dbReference type="Pfam" id="PF24621"/>
    </source>
</evidence>
<reference evidence="21 22" key="1">
    <citation type="journal article" date="2011" name="Front. Microbiol.">
        <title>Genomic signatures of strain selection and enhancement in Bacillus atrophaeus var. globigii, a historical biowarfare simulant.</title>
        <authorList>
            <person name="Gibbons H.S."/>
            <person name="Broomall S.M."/>
            <person name="McNew L.A."/>
            <person name="Daligault H."/>
            <person name="Chapman C."/>
            <person name="Bruce D."/>
            <person name="Karavis M."/>
            <person name="Krepps M."/>
            <person name="McGregor P.A."/>
            <person name="Hong C."/>
            <person name="Park K.H."/>
            <person name="Akmal A."/>
            <person name="Feldman A."/>
            <person name="Lin J.S."/>
            <person name="Chang W.E."/>
            <person name="Higgs B.W."/>
            <person name="Demirev P."/>
            <person name="Lindquist J."/>
            <person name="Liem A."/>
            <person name="Fochler E."/>
            <person name="Read T.D."/>
            <person name="Tapia R."/>
            <person name="Johnson S."/>
            <person name="Bishop-Lilly K.A."/>
            <person name="Detter C."/>
            <person name="Han C."/>
            <person name="Sozhamannan S."/>
            <person name="Rosenzweig C.N."/>
            <person name="Skowronski E.W."/>
        </authorList>
    </citation>
    <scope>NUCLEOTIDE SEQUENCE [LARGE SCALE GENOMIC DNA]</scope>
    <source>
        <strain evidence="21 22">CC-PW-9</strain>
    </source>
</reference>
<evidence type="ECO:0000256" key="6">
    <source>
        <dbReference type="ARBA" id="ARBA00005412"/>
    </source>
</evidence>
<evidence type="ECO:0000256" key="11">
    <source>
        <dbReference type="ARBA" id="ARBA00022723"/>
    </source>
</evidence>
<dbReference type="Pfam" id="PF24621">
    <property type="entry name" value="DHQS_C"/>
    <property type="match status" value="1"/>
</dbReference>
<dbReference type="GO" id="GO:0009423">
    <property type="term" value="P:chorismate biosynthetic process"/>
    <property type="evidence" value="ECO:0007669"/>
    <property type="project" value="UniProtKB-UniRule"/>
</dbReference>
<evidence type="ECO:0000256" key="17">
    <source>
        <dbReference type="ARBA" id="ARBA00023285"/>
    </source>
</evidence>
<comment type="caution">
    <text evidence="21">The sequence shown here is derived from an EMBL/GenBank/DDBJ whole genome shotgun (WGS) entry which is preliminary data.</text>
</comment>
<dbReference type="InterPro" id="IPR030960">
    <property type="entry name" value="DHQS/DOIS_N"/>
</dbReference>
<dbReference type="Pfam" id="PF01761">
    <property type="entry name" value="DHQ_synthase"/>
    <property type="match status" value="1"/>
</dbReference>
<sequence>MKPLMVELGERSYPIIVAPNALADFPQICQENRIALPKQLVIVTNDTVAQHYLATLQAALAGYQMLVITVGDGESFKSLASYEHIMSQLIAANISRDAAIIALGGGVVGDLAGFVAATYQRGVDFIQIPTTLLADVDSSVGGKTAVNHPGGKNLIGAFYQPRLVVIDPNCLLTLSDRDYRSGLAEVVKYGVIYDPELLASLEQHSQAILQRQPDIIAAVIRRCCEIKAAIVAADEREQGARALLNLGHTFGHAIEAAAGLGEWTHGEAVAAGMIIAAKLSEQLGEMQTSEYRRLRQLLVDMGLPVTPPQLDPQTWWQYMRRDKKVKAGAVRFVIPVGLGQARLTSDIAPELVDQSIQQALTDS</sequence>
<keyword evidence="16 18" id="KW-0456">Lyase</keyword>
<keyword evidence="11 18" id="KW-0479">Metal-binding</keyword>
<name>A0A432ZPZ1_9GAMM</name>
<evidence type="ECO:0000256" key="5">
    <source>
        <dbReference type="ARBA" id="ARBA00004661"/>
    </source>
</evidence>
<dbReference type="GO" id="GO:0003856">
    <property type="term" value="F:3-dehydroquinate synthase activity"/>
    <property type="evidence" value="ECO:0007669"/>
    <property type="project" value="UniProtKB-UniRule"/>
</dbReference>
<dbReference type="NCBIfam" id="TIGR01357">
    <property type="entry name" value="aroB"/>
    <property type="match status" value="1"/>
</dbReference>
<dbReference type="HAMAP" id="MF_00110">
    <property type="entry name" value="DHQ_synthase"/>
    <property type="match status" value="1"/>
</dbReference>
<evidence type="ECO:0000256" key="15">
    <source>
        <dbReference type="ARBA" id="ARBA00023141"/>
    </source>
</evidence>
<feature type="binding site" evidence="18">
    <location>
        <position position="143"/>
    </location>
    <ligand>
        <name>NAD(+)</name>
        <dbReference type="ChEBI" id="CHEBI:57540"/>
    </ligand>
</feature>
<evidence type="ECO:0000313" key="21">
    <source>
        <dbReference type="EMBL" id="RUO79912.1"/>
    </source>
</evidence>
<evidence type="ECO:0000313" key="22">
    <source>
        <dbReference type="Proteomes" id="UP000287996"/>
    </source>
</evidence>
<feature type="binding site" evidence="18">
    <location>
        <begin position="106"/>
        <end position="110"/>
    </location>
    <ligand>
        <name>NAD(+)</name>
        <dbReference type="ChEBI" id="CHEBI:57540"/>
    </ligand>
</feature>
<dbReference type="GO" id="GO:0009073">
    <property type="term" value="P:aromatic amino acid family biosynthetic process"/>
    <property type="evidence" value="ECO:0007669"/>
    <property type="project" value="UniProtKB-KW"/>
</dbReference>
<keyword evidence="14 18" id="KW-0520">NAD</keyword>
<feature type="binding site" evidence="18">
    <location>
        <position position="265"/>
    </location>
    <ligand>
        <name>Zn(2+)</name>
        <dbReference type="ChEBI" id="CHEBI:29105"/>
    </ligand>
</feature>
<dbReference type="PANTHER" id="PTHR43622:SF7">
    <property type="entry name" value="3-DEHYDROQUINATE SYNTHASE, CHLOROPLASTIC"/>
    <property type="match status" value="1"/>
</dbReference>
<dbReference type="EMBL" id="PIQH01000007">
    <property type="protein sequence ID" value="RUO79912.1"/>
    <property type="molecule type" value="Genomic_DNA"/>
</dbReference>
<evidence type="ECO:0000256" key="9">
    <source>
        <dbReference type="ARBA" id="ARBA00022490"/>
    </source>
</evidence>
<dbReference type="InterPro" id="IPR056179">
    <property type="entry name" value="DHQS_C"/>
</dbReference>
<dbReference type="Gene3D" id="3.40.50.1970">
    <property type="match status" value="1"/>
</dbReference>
<keyword evidence="17 18" id="KW-0170">Cobalt</keyword>
<keyword evidence="22" id="KW-1185">Reference proteome</keyword>
<evidence type="ECO:0000256" key="13">
    <source>
        <dbReference type="ARBA" id="ARBA00022833"/>
    </source>
</evidence>